<dbReference type="PATRIC" id="fig|452652.3.peg.976"/>
<evidence type="ECO:0008006" key="4">
    <source>
        <dbReference type="Google" id="ProtNLM"/>
    </source>
</evidence>
<dbReference type="HOGENOM" id="CLU_017313_0_0_11"/>
<dbReference type="eggNOG" id="ENOG5033RDI">
    <property type="taxonomic scope" value="Bacteria"/>
</dbReference>
<evidence type="ECO:0000313" key="2">
    <source>
        <dbReference type="EMBL" id="BAJ26821.1"/>
    </source>
</evidence>
<evidence type="ECO:0000256" key="1">
    <source>
        <dbReference type="SAM" id="MobiDB-lite"/>
    </source>
</evidence>
<proteinExistence type="predicted"/>
<dbReference type="EMBL" id="AP010968">
    <property type="protein sequence ID" value="BAJ26821.1"/>
    <property type="molecule type" value="Genomic_DNA"/>
</dbReference>
<name>E4N6J0_KITSK</name>
<organism evidence="2 3">
    <name type="scientific">Kitasatospora setae (strain ATCC 33774 / DSM 43861 / JCM 3304 / KCC A-0304 / NBRC 14216 / KM-6054)</name>
    <name type="common">Streptomyces setae</name>
    <dbReference type="NCBI Taxonomy" id="452652"/>
    <lineage>
        <taxon>Bacteria</taxon>
        <taxon>Bacillati</taxon>
        <taxon>Actinomycetota</taxon>
        <taxon>Actinomycetes</taxon>
        <taxon>Kitasatosporales</taxon>
        <taxon>Streptomycetaceae</taxon>
        <taxon>Kitasatospora</taxon>
    </lineage>
</organism>
<dbReference type="Proteomes" id="UP000007076">
    <property type="component" value="Chromosome"/>
</dbReference>
<keyword evidence="3" id="KW-1185">Reference proteome</keyword>
<dbReference type="KEGG" id="ksk:KSE_09850"/>
<evidence type="ECO:0000313" key="3">
    <source>
        <dbReference type="Proteomes" id="UP000007076"/>
    </source>
</evidence>
<dbReference type="AlphaFoldDB" id="E4N6J0"/>
<accession>E4N6J0</accession>
<gene>
    <name evidence="2" type="ordered locus">KSE_09850</name>
</gene>
<reference evidence="2 3" key="1">
    <citation type="journal article" date="2010" name="DNA Res.">
        <title>Genome sequence of Kitasatospora setae NBRC 14216T: an evolutionary snapshot of the family Streptomycetaceae.</title>
        <authorList>
            <person name="Ichikawa N."/>
            <person name="Oguchi A."/>
            <person name="Ikeda H."/>
            <person name="Ishikawa J."/>
            <person name="Kitani S."/>
            <person name="Watanabe Y."/>
            <person name="Nakamura S."/>
            <person name="Katano Y."/>
            <person name="Kishi E."/>
            <person name="Sasagawa M."/>
            <person name="Ankai A."/>
            <person name="Fukui S."/>
            <person name="Hashimoto Y."/>
            <person name="Kamata S."/>
            <person name="Otoguro M."/>
            <person name="Tanikawa S."/>
            <person name="Nihira T."/>
            <person name="Horinouchi S."/>
            <person name="Ohnishi Y."/>
            <person name="Hayakawa M."/>
            <person name="Kuzuyama T."/>
            <person name="Arisawa A."/>
            <person name="Nomoto F."/>
            <person name="Miura H."/>
            <person name="Takahashi Y."/>
            <person name="Fujita N."/>
        </authorList>
    </citation>
    <scope>NUCLEOTIDE SEQUENCE [LARGE SCALE GENOMIC DNA]</scope>
    <source>
        <strain evidence="3">ATCC 33774 / DSM 43861 / JCM 3304 / KCC A-0304 / NBRC 14216 / KM-6054</strain>
    </source>
</reference>
<protein>
    <recommendedName>
        <fullName evidence="4">DNA-directed RNA polymerase specialized sigma24 family protein</fullName>
    </recommendedName>
</protein>
<feature type="region of interest" description="Disordered" evidence="1">
    <location>
        <begin position="229"/>
        <end position="248"/>
    </location>
</feature>
<dbReference type="RefSeq" id="WP_014134140.1">
    <property type="nucleotide sequence ID" value="NC_016109.1"/>
</dbReference>
<sequence>MDLKTLPRPGVAATGGRPGSAEAVLVRNYRRLVCLAYLTLPTDRGRHARVLAAHGVVQRALPVRAGRAVGDGTGPGEDGYAALRVRVVRAAVRRRRRPGAVFPRVWGVRLFTPPTEVDAELDARLAELTAPARAGFALRALDGLTGPEAAEVLAWAGVETPAESVRAGSELLRALDTPAWADLPPGYDACAVHLQPGDLLLRRRRLTALAVAAVAVAVTVSAVPLLAPARSDRPAAPPPAAGPLTVERGADDLWRKTAKLGLDVWPARGELRDDPALVGRAVSAWRQAGPDTAAEPGSRPGPPAATPRLLYAGRLDGTAVVLLADGRTLARYTEPQANGPANGPAAEPAAAPALALSAAGDSDVTAGAAVVLRRDARGARYLLAPWIAAAATRRLDRPDEAERPLAFPAGVTDPVPGTAAAGCPGPVLQLRSDPVVAEQHAFLLADLGGLTPAHLTYTPPPDPAAPARPPREAVGPQALQRWAAGACAVPESGPGVRQLNLWEFADQKLPQNAGELAWACLRADHWDGSGSAAAAVLPPNRAPAERLAHADGRACSRYEQDTVAQYRWRAPNGTPYLLVAASRRVSRLVVTTPAHRLDQPAPATRTLALENPGPGPSTVEAVTASGIRLSPIQ</sequence>